<keyword evidence="2" id="KW-0812">Transmembrane</keyword>
<dbReference type="RefSeq" id="WP_115693777.1">
    <property type="nucleotide sequence ID" value="NZ_CP031417.1"/>
</dbReference>
<sequence>MPPFVFTPLVKWSLAALGGAMVVHWVVKEVRRVNEELEARRATAKIRDQERRPTLRRDPQTGEYRL</sequence>
<evidence type="ECO:0000256" key="2">
    <source>
        <dbReference type="SAM" id="Phobius"/>
    </source>
</evidence>
<feature type="transmembrane region" description="Helical" evidence="2">
    <location>
        <begin position="6"/>
        <end position="27"/>
    </location>
</feature>
<dbReference type="EMBL" id="CP031417">
    <property type="protein sequence ID" value="AXK83398.1"/>
    <property type="molecule type" value="Genomic_DNA"/>
</dbReference>
<name>A0A346A2K1_9HYPH</name>
<evidence type="ECO:0000256" key="1">
    <source>
        <dbReference type="SAM" id="MobiDB-lite"/>
    </source>
</evidence>
<dbReference type="KEGG" id="ptaw:DW352_24470"/>
<organism evidence="3 4">
    <name type="scientific">Pseudolabrys taiwanensis</name>
    <dbReference type="NCBI Taxonomy" id="331696"/>
    <lineage>
        <taxon>Bacteria</taxon>
        <taxon>Pseudomonadati</taxon>
        <taxon>Pseudomonadota</taxon>
        <taxon>Alphaproteobacteria</taxon>
        <taxon>Hyphomicrobiales</taxon>
        <taxon>Xanthobacteraceae</taxon>
        <taxon>Pseudolabrys</taxon>
    </lineage>
</organism>
<feature type="region of interest" description="Disordered" evidence="1">
    <location>
        <begin position="46"/>
        <end position="66"/>
    </location>
</feature>
<keyword evidence="4" id="KW-1185">Reference proteome</keyword>
<gene>
    <name evidence="3" type="ORF">DW352_24470</name>
</gene>
<dbReference type="AlphaFoldDB" id="A0A346A2K1"/>
<dbReference type="OrthoDB" id="8246396at2"/>
<accession>A0A346A2K1</accession>
<protein>
    <submittedName>
        <fullName evidence="3">Uncharacterized protein</fullName>
    </submittedName>
</protein>
<dbReference type="Proteomes" id="UP000254889">
    <property type="component" value="Chromosome"/>
</dbReference>
<reference evidence="3 4" key="1">
    <citation type="submission" date="2018-07" db="EMBL/GenBank/DDBJ databases">
        <authorList>
            <person name="Quirk P.G."/>
            <person name="Krulwich T.A."/>
        </authorList>
    </citation>
    <scope>NUCLEOTIDE SEQUENCE [LARGE SCALE GENOMIC DNA]</scope>
    <source>
        <strain evidence="3 4">CC-BB4</strain>
    </source>
</reference>
<keyword evidence="2" id="KW-1133">Transmembrane helix</keyword>
<evidence type="ECO:0000313" key="3">
    <source>
        <dbReference type="EMBL" id="AXK83398.1"/>
    </source>
</evidence>
<keyword evidence="2" id="KW-0472">Membrane</keyword>
<evidence type="ECO:0000313" key="4">
    <source>
        <dbReference type="Proteomes" id="UP000254889"/>
    </source>
</evidence>
<proteinExistence type="predicted"/>